<dbReference type="AlphaFoldDB" id="A0A445EB95"/>
<dbReference type="PANTHER" id="PTHR11802">
    <property type="entry name" value="SERINE PROTEASE FAMILY S10 SERINE CARBOXYPEPTIDASE"/>
    <property type="match status" value="1"/>
</dbReference>
<dbReference type="GO" id="GO:0016747">
    <property type="term" value="F:acyltransferase activity, transferring groups other than amino-acyl groups"/>
    <property type="evidence" value="ECO:0007669"/>
    <property type="project" value="TreeGrafter"/>
</dbReference>
<protein>
    <recommendedName>
        <fullName evidence="5">Serine carboxypeptidase-like</fullName>
    </recommendedName>
</protein>
<evidence type="ECO:0000313" key="3">
    <source>
        <dbReference type="EMBL" id="RYR72697.1"/>
    </source>
</evidence>
<dbReference type="SUPFAM" id="SSF53474">
    <property type="entry name" value="alpha/beta-Hydrolases"/>
    <property type="match status" value="1"/>
</dbReference>
<reference evidence="3 4" key="1">
    <citation type="submission" date="2019-01" db="EMBL/GenBank/DDBJ databases">
        <title>Sequencing of cultivated peanut Arachis hypogaea provides insights into genome evolution and oil improvement.</title>
        <authorList>
            <person name="Chen X."/>
        </authorList>
    </citation>
    <scope>NUCLEOTIDE SEQUENCE [LARGE SCALE GENOMIC DNA]</scope>
    <source>
        <strain evidence="4">cv. Fuhuasheng</strain>
        <tissue evidence="3">Leaves</tissue>
    </source>
</reference>
<evidence type="ECO:0000313" key="4">
    <source>
        <dbReference type="Proteomes" id="UP000289738"/>
    </source>
</evidence>
<dbReference type="Gene3D" id="3.40.50.1820">
    <property type="entry name" value="alpha/beta hydrolase"/>
    <property type="match status" value="1"/>
</dbReference>
<dbReference type="EMBL" id="SDMP01000002">
    <property type="protein sequence ID" value="RYR72697.1"/>
    <property type="molecule type" value="Genomic_DNA"/>
</dbReference>
<evidence type="ECO:0008006" key="5">
    <source>
        <dbReference type="Google" id="ProtNLM"/>
    </source>
</evidence>
<name>A0A445EB95_ARAHY</name>
<sequence length="578" mass="66602">MKMASNSKKWCYFFQLVLLCLTLLLQIASNQIEAGGSKVEYLPGFDGPLPFQLETGPNLQYSDFSNPRGLDAIDLNEDDFENYRQDSIQYWQWKEDEMLISAWLNISTDPIVGTNQKDEIFWSQIHSYCVEFNSDIRGGGAVACKKRWYVGLGDSEDDMQVFYYFIKSENDSKNDPLLLWLSGGPGCSSVCGFIYEIVEEYDGSLPKLISRPQSWTKVANIIFVDLPMGTGFSYAKNVIPHRSDWKLVHQTHLFIRKWLVENPEFLSNKFYMAADSYSGIPIPPIIQEITDRNERGLKPRINLQGYILGNPVTSGLEDNDQIPYVHGMGLISDELYWSLQNTCHGNIINVDSTNKPCLNDMQYYNEAKFVHHMGKTFTVSYLFQLLENIWLFNILEIYCLDENIKRTRRNPSRSLAQKIKTPLSSPVTLPDMRCEIYRDFLLAEWINDPAVRKALHIREETIGKWNRCNSDDYVFEIPSSVPFHANLSAKGYPSLIYSGDHDAVVPFSSTQRWIRSLNYSIVHDWRPWYLNDQVAGYTRTYSNQMTFATIRGGSHTAPDTKPDESFAMFLRWISNKPL</sequence>
<feature type="signal peptide" evidence="2">
    <location>
        <begin position="1"/>
        <end position="29"/>
    </location>
</feature>
<feature type="chain" id="PRO_5019113644" description="Serine carboxypeptidase-like" evidence="2">
    <location>
        <begin position="30"/>
        <end position="578"/>
    </location>
</feature>
<accession>A0A445EB95</accession>
<evidence type="ECO:0000256" key="2">
    <source>
        <dbReference type="SAM" id="SignalP"/>
    </source>
</evidence>
<gene>
    <name evidence="3" type="ORF">Ahy_A02g006923</name>
</gene>
<dbReference type="InterPro" id="IPR001563">
    <property type="entry name" value="Peptidase_S10"/>
</dbReference>
<comment type="caution">
    <text evidence="3">The sequence shown here is derived from an EMBL/GenBank/DDBJ whole genome shotgun (WGS) entry which is preliminary data.</text>
</comment>
<evidence type="ECO:0000256" key="1">
    <source>
        <dbReference type="ARBA" id="ARBA00009431"/>
    </source>
</evidence>
<keyword evidence="2" id="KW-0732">Signal</keyword>
<dbReference type="InterPro" id="IPR029058">
    <property type="entry name" value="AB_hydrolase_fold"/>
</dbReference>
<dbReference type="GO" id="GO:0019748">
    <property type="term" value="P:secondary metabolic process"/>
    <property type="evidence" value="ECO:0007669"/>
    <property type="project" value="TreeGrafter"/>
</dbReference>
<proteinExistence type="inferred from homology"/>
<comment type="similarity">
    <text evidence="1">Belongs to the peptidase S10 family.</text>
</comment>
<dbReference type="PANTHER" id="PTHR11802:SF239">
    <property type="entry name" value="PEPTIDASE S10, SERINE CARBOXYPEPTIDASE, ALPHA_BETA HYDROLASE-RELATED"/>
    <property type="match status" value="1"/>
</dbReference>
<dbReference type="GO" id="GO:0006508">
    <property type="term" value="P:proteolysis"/>
    <property type="evidence" value="ECO:0007669"/>
    <property type="project" value="InterPro"/>
</dbReference>
<organism evidence="3 4">
    <name type="scientific">Arachis hypogaea</name>
    <name type="common">Peanut</name>
    <dbReference type="NCBI Taxonomy" id="3818"/>
    <lineage>
        <taxon>Eukaryota</taxon>
        <taxon>Viridiplantae</taxon>
        <taxon>Streptophyta</taxon>
        <taxon>Embryophyta</taxon>
        <taxon>Tracheophyta</taxon>
        <taxon>Spermatophyta</taxon>
        <taxon>Magnoliopsida</taxon>
        <taxon>eudicotyledons</taxon>
        <taxon>Gunneridae</taxon>
        <taxon>Pentapetalae</taxon>
        <taxon>rosids</taxon>
        <taxon>fabids</taxon>
        <taxon>Fabales</taxon>
        <taxon>Fabaceae</taxon>
        <taxon>Papilionoideae</taxon>
        <taxon>50 kb inversion clade</taxon>
        <taxon>dalbergioids sensu lato</taxon>
        <taxon>Dalbergieae</taxon>
        <taxon>Pterocarpus clade</taxon>
        <taxon>Arachis</taxon>
    </lineage>
</organism>
<keyword evidence="4" id="KW-1185">Reference proteome</keyword>
<dbReference type="GO" id="GO:0004185">
    <property type="term" value="F:serine-type carboxypeptidase activity"/>
    <property type="evidence" value="ECO:0007669"/>
    <property type="project" value="InterPro"/>
</dbReference>
<dbReference type="Proteomes" id="UP000289738">
    <property type="component" value="Chromosome A02"/>
</dbReference>
<dbReference type="PRINTS" id="PR00724">
    <property type="entry name" value="CRBOXYPTASEC"/>
</dbReference>
<dbReference type="Pfam" id="PF00450">
    <property type="entry name" value="Peptidase_S10"/>
    <property type="match status" value="1"/>
</dbReference>